<feature type="compositionally biased region" description="Polar residues" evidence="1">
    <location>
        <begin position="392"/>
        <end position="401"/>
    </location>
</feature>
<keyword evidence="3" id="KW-1185">Reference proteome</keyword>
<protein>
    <submittedName>
        <fullName evidence="2">Uncharacterized protein</fullName>
    </submittedName>
</protein>
<feature type="compositionally biased region" description="Polar residues" evidence="1">
    <location>
        <begin position="330"/>
        <end position="343"/>
    </location>
</feature>
<name>A0A2T6ZLW9_TUBBO</name>
<evidence type="ECO:0000256" key="1">
    <source>
        <dbReference type="SAM" id="MobiDB-lite"/>
    </source>
</evidence>
<organism evidence="2 3">
    <name type="scientific">Tuber borchii</name>
    <name type="common">White truffle</name>
    <dbReference type="NCBI Taxonomy" id="42251"/>
    <lineage>
        <taxon>Eukaryota</taxon>
        <taxon>Fungi</taxon>
        <taxon>Dikarya</taxon>
        <taxon>Ascomycota</taxon>
        <taxon>Pezizomycotina</taxon>
        <taxon>Pezizomycetes</taxon>
        <taxon>Pezizales</taxon>
        <taxon>Tuberaceae</taxon>
        <taxon>Tuber</taxon>
    </lineage>
</organism>
<feature type="region of interest" description="Disordered" evidence="1">
    <location>
        <begin position="64"/>
        <end position="346"/>
    </location>
</feature>
<feature type="region of interest" description="Disordered" evidence="1">
    <location>
        <begin position="359"/>
        <end position="458"/>
    </location>
</feature>
<feature type="compositionally biased region" description="Basic and acidic residues" evidence="1">
    <location>
        <begin position="64"/>
        <end position="80"/>
    </location>
</feature>
<feature type="compositionally biased region" description="Polar residues" evidence="1">
    <location>
        <begin position="277"/>
        <end position="291"/>
    </location>
</feature>
<dbReference type="OrthoDB" id="284473at2759"/>
<evidence type="ECO:0000313" key="3">
    <source>
        <dbReference type="Proteomes" id="UP000244722"/>
    </source>
</evidence>
<feature type="compositionally biased region" description="Basic and acidic residues" evidence="1">
    <location>
        <begin position="230"/>
        <end position="245"/>
    </location>
</feature>
<dbReference type="EMBL" id="NESQ01000187">
    <property type="protein sequence ID" value="PUU76473.1"/>
    <property type="molecule type" value="Genomic_DNA"/>
</dbReference>
<evidence type="ECO:0000313" key="2">
    <source>
        <dbReference type="EMBL" id="PUU76473.1"/>
    </source>
</evidence>
<comment type="caution">
    <text evidence="2">The sequence shown here is derived from an EMBL/GenBank/DDBJ whole genome shotgun (WGS) entry which is preliminary data.</text>
</comment>
<dbReference type="AlphaFoldDB" id="A0A2T6ZLW9"/>
<gene>
    <name evidence="2" type="ORF">B9Z19DRAFT_1129695</name>
</gene>
<feature type="compositionally biased region" description="Basic and acidic residues" evidence="1">
    <location>
        <begin position="153"/>
        <end position="174"/>
    </location>
</feature>
<dbReference type="STRING" id="42251.A0A2T6ZLW9"/>
<feature type="compositionally biased region" description="Polar residues" evidence="1">
    <location>
        <begin position="86"/>
        <end position="100"/>
    </location>
</feature>
<feature type="compositionally biased region" description="Low complexity" evidence="1">
    <location>
        <begin position="123"/>
        <end position="147"/>
    </location>
</feature>
<accession>A0A2T6ZLW9</accession>
<feature type="compositionally biased region" description="Basic and acidic residues" evidence="1">
    <location>
        <begin position="255"/>
        <end position="266"/>
    </location>
</feature>
<feature type="compositionally biased region" description="Basic and acidic residues" evidence="1">
    <location>
        <begin position="431"/>
        <end position="449"/>
    </location>
</feature>
<reference evidence="2 3" key="1">
    <citation type="submission" date="2017-04" db="EMBL/GenBank/DDBJ databases">
        <title>Draft genome sequence of Tuber borchii Vittad., a whitish edible truffle.</title>
        <authorList>
            <consortium name="DOE Joint Genome Institute"/>
            <person name="Murat C."/>
            <person name="Kuo A."/>
            <person name="Barry K.W."/>
            <person name="Clum A."/>
            <person name="Dockter R.B."/>
            <person name="Fauchery L."/>
            <person name="Iotti M."/>
            <person name="Kohler A."/>
            <person name="Labutti K."/>
            <person name="Lindquist E.A."/>
            <person name="Lipzen A."/>
            <person name="Ohm R.A."/>
            <person name="Wang M."/>
            <person name="Grigoriev I.V."/>
            <person name="Zambonelli A."/>
            <person name="Martin F.M."/>
        </authorList>
    </citation>
    <scope>NUCLEOTIDE SEQUENCE [LARGE SCALE GENOMIC DNA]</scope>
    <source>
        <strain evidence="2 3">Tbo3840</strain>
    </source>
</reference>
<sequence>MAHTAVASADGSDDIGARFSRLNLPQKPLIMDKVNNGGNLKECRHPEPGQCFCYEYLTLLDRPDYKDKWRPDSPEPETKVLKVNGSAPTSGSGSVPSVNGTAKPPTVAKKFSLGQYKDRIAGKTPAKASAPATTSTPSATPATSKSSRTAVKKPVENNTPERQEVVVRSSKEVRGTPVREGPPPKKRQRTVTPPPLRPPPPPVIATPTLPSLPPLLSPTLPQAIEEALAQEDRDRSRAKRDEGHYEGSTALKQRQRADSGASDKGKKPIASGKKLPGSTSSTPRHTLQSPSKAVGNKTIPKSALGGNTTPKAVSAKTVGKRPASPKPSGSRVSSKYPTPSESGPSLVVKLKFSRRHIKNVASLLRLKPNPKRIRQDEDQHLSAPPAKRQKGTESLNSSATRSPAFKSPALKAKERDMITPPKKLNGTAALKRSDSEGRVHTPAKGERNGGRNGLGSGALTKELTPAALAEAQSLRKEYSRFSEFGKQAKYEADRTFKSLDGPADDKDRLRYATVVLTDSVLCFMISFSFEQEAKLLERRSPPVEMWKSIIPLCLFVGDKAMQYPYLFGLTQVPLTSPTFTNHKQLEAMIRQHIFDLEIANYDKMPIPDTASKAPTPDSGGNTASDQMKAYQSFKSALTKSSRELKDCWLVGNKGLTYDDIQVNFPQTYALRSKKFIHPSTINVKSGQFRQAYQLPLHRNSTMLEAVNFGYAFLLEWAAGEGIKFQSRLAETLR</sequence>
<proteinExistence type="predicted"/>
<feature type="compositionally biased region" description="Pro residues" evidence="1">
    <location>
        <begin position="192"/>
        <end position="216"/>
    </location>
</feature>
<dbReference type="Proteomes" id="UP000244722">
    <property type="component" value="Unassembled WGS sequence"/>
</dbReference>